<dbReference type="PIRSF" id="PIRSF000774">
    <property type="entry name" value="RpoN"/>
    <property type="match status" value="1"/>
</dbReference>
<dbReference type="Gene3D" id="1.10.10.60">
    <property type="entry name" value="Homeodomain-like"/>
    <property type="match status" value="1"/>
</dbReference>
<sequence>MSTSVNLSQTQKQTLRVAPQQIQFLNFLQLSTLELEQHLRNELEENPLLEEGAAEKESSDEAEMELSSDERDDHTVDYETPTNVEDYRDWDEFSNDDIPEYKTRLSQDPNAEDDLYSSPIVEQETWREVIKEQIRWMNLKDRQRALAEFIIDSLDDDGFLRSDADALADDYSFGHGIFVDGSEVEEVLTAIHDELEPAGLAARDLRECLLLQLESRRATAATLRAMDIVSECFTELSNRNFEKICKHLSIDQDELRMAVAEIGKLNPKPIVGGNNDSIVVKRGIIPDYVLHYDDYGRIEVALNRGNWPDIRVNSSIIGLVDTSRERGAATYLKNKLQSAQWLVDAIRQRENTMHRAMRMLVELQRPYFETGDVRNLKPMILKDVADRIGMDISTISRVTSGKYVQTPFGLIHLKDLFTEGIRTEDGHEVSNKAIQQALVEHISCEDKRNPFNDFDLMRLLATQGYKISRRTVAKYRDQLGIQSAQFRRGI</sequence>
<dbReference type="GO" id="GO:0001216">
    <property type="term" value="F:DNA-binding transcription activator activity"/>
    <property type="evidence" value="ECO:0007669"/>
    <property type="project" value="InterPro"/>
</dbReference>
<evidence type="ECO:0000259" key="10">
    <source>
        <dbReference type="Pfam" id="PF04552"/>
    </source>
</evidence>
<dbReference type="Proteomes" id="UP000239590">
    <property type="component" value="Unassembled WGS sequence"/>
</dbReference>
<dbReference type="PROSITE" id="PS50044">
    <property type="entry name" value="SIGMA54_3"/>
    <property type="match status" value="1"/>
</dbReference>
<evidence type="ECO:0000256" key="2">
    <source>
        <dbReference type="ARBA" id="ARBA00022478"/>
    </source>
</evidence>
<dbReference type="Pfam" id="PF04552">
    <property type="entry name" value="Sigma54_DBD"/>
    <property type="match status" value="1"/>
</dbReference>
<dbReference type="OrthoDB" id="9814402at2"/>
<gene>
    <name evidence="12" type="primary">rpoN</name>
    <name evidence="12" type="ORF">C5O19_18015</name>
</gene>
<keyword evidence="5" id="KW-0805">Transcription regulation</keyword>
<dbReference type="GO" id="GO:0016987">
    <property type="term" value="F:sigma factor activity"/>
    <property type="evidence" value="ECO:0007669"/>
    <property type="project" value="UniProtKB-KW"/>
</dbReference>
<keyword evidence="13" id="KW-1185">Reference proteome</keyword>
<feature type="domain" description="RNA polymerase sigma factor 54 core-binding" evidence="11">
    <location>
        <begin position="121"/>
        <end position="314"/>
    </location>
</feature>
<dbReference type="InterPro" id="IPR000394">
    <property type="entry name" value="RNA_pol_sigma_54"/>
</dbReference>
<dbReference type="RefSeq" id="WP_104714780.1">
    <property type="nucleotide sequence ID" value="NZ_PTRA01000003.1"/>
</dbReference>
<dbReference type="GO" id="GO:0003677">
    <property type="term" value="F:DNA binding"/>
    <property type="evidence" value="ECO:0007669"/>
    <property type="project" value="UniProtKB-KW"/>
</dbReference>
<dbReference type="NCBIfam" id="TIGR02395">
    <property type="entry name" value="rpoN_sigma"/>
    <property type="match status" value="1"/>
</dbReference>
<evidence type="ECO:0000256" key="3">
    <source>
        <dbReference type="ARBA" id="ARBA00022679"/>
    </source>
</evidence>
<protein>
    <submittedName>
        <fullName evidence="12">RNA polymerase sigma-54 factor</fullName>
    </submittedName>
</protein>
<name>A0A2S7IIY7_9BACT</name>
<keyword evidence="6" id="KW-0731">Sigma factor</keyword>
<evidence type="ECO:0000256" key="7">
    <source>
        <dbReference type="ARBA" id="ARBA00023125"/>
    </source>
</evidence>
<dbReference type="Gene3D" id="1.10.10.1330">
    <property type="entry name" value="RNA polymerase sigma-54 factor, core-binding domain"/>
    <property type="match status" value="1"/>
</dbReference>
<dbReference type="Pfam" id="PF00309">
    <property type="entry name" value="Sigma54_AID"/>
    <property type="match status" value="1"/>
</dbReference>
<proteinExistence type="inferred from homology"/>
<reference evidence="13" key="1">
    <citation type="submission" date="2018-02" db="EMBL/GenBank/DDBJ databases">
        <title>Genome sequencing of Solimonas sp. HR-BB.</title>
        <authorList>
            <person name="Lee Y."/>
            <person name="Jeon C.O."/>
        </authorList>
    </citation>
    <scope>NUCLEOTIDE SEQUENCE [LARGE SCALE GENOMIC DNA]</scope>
    <source>
        <strain evidence="13">HR-U</strain>
    </source>
</reference>
<accession>A0A2S7IIY7</accession>
<feature type="domain" description="RNA polymerase sigma factor 54 DNA-binding" evidence="10">
    <location>
        <begin position="330"/>
        <end position="488"/>
    </location>
</feature>
<comment type="caution">
    <text evidence="12">The sequence shown here is derived from an EMBL/GenBank/DDBJ whole genome shotgun (WGS) entry which is preliminary data.</text>
</comment>
<comment type="similarity">
    <text evidence="1">Belongs to the sigma-54 factor family.</text>
</comment>
<dbReference type="PANTHER" id="PTHR32248:SF4">
    <property type="entry name" value="RNA POLYMERASE SIGMA-54 FACTOR"/>
    <property type="match status" value="1"/>
</dbReference>
<evidence type="ECO:0000256" key="6">
    <source>
        <dbReference type="ARBA" id="ARBA00023082"/>
    </source>
</evidence>
<evidence type="ECO:0000256" key="9">
    <source>
        <dbReference type="SAM" id="MobiDB-lite"/>
    </source>
</evidence>
<keyword evidence="2" id="KW-0240">DNA-directed RNA polymerase</keyword>
<organism evidence="12 13">
    <name type="scientific">Siphonobacter curvatus</name>
    <dbReference type="NCBI Taxonomy" id="2094562"/>
    <lineage>
        <taxon>Bacteria</taxon>
        <taxon>Pseudomonadati</taxon>
        <taxon>Bacteroidota</taxon>
        <taxon>Cytophagia</taxon>
        <taxon>Cytophagales</taxon>
        <taxon>Cytophagaceae</taxon>
        <taxon>Siphonobacter</taxon>
    </lineage>
</organism>
<evidence type="ECO:0000256" key="1">
    <source>
        <dbReference type="ARBA" id="ARBA00008798"/>
    </source>
</evidence>
<dbReference type="PRINTS" id="PR00045">
    <property type="entry name" value="SIGMA54FCT"/>
</dbReference>
<keyword evidence="8" id="KW-0804">Transcription</keyword>
<evidence type="ECO:0000256" key="8">
    <source>
        <dbReference type="ARBA" id="ARBA00023163"/>
    </source>
</evidence>
<feature type="region of interest" description="Disordered" evidence="9">
    <location>
        <begin position="44"/>
        <end position="94"/>
    </location>
</feature>
<evidence type="ECO:0000259" key="11">
    <source>
        <dbReference type="Pfam" id="PF04963"/>
    </source>
</evidence>
<evidence type="ECO:0000256" key="4">
    <source>
        <dbReference type="ARBA" id="ARBA00022695"/>
    </source>
</evidence>
<dbReference type="PANTHER" id="PTHR32248">
    <property type="entry name" value="RNA POLYMERASE SIGMA-54 FACTOR"/>
    <property type="match status" value="1"/>
</dbReference>
<dbReference type="AlphaFoldDB" id="A0A2S7IIY7"/>
<keyword evidence="4" id="KW-0548">Nucleotidyltransferase</keyword>
<feature type="compositionally biased region" description="Basic and acidic residues" evidence="9">
    <location>
        <begin position="68"/>
        <end position="77"/>
    </location>
</feature>
<evidence type="ECO:0000256" key="5">
    <source>
        <dbReference type="ARBA" id="ARBA00023015"/>
    </source>
</evidence>
<evidence type="ECO:0000313" key="13">
    <source>
        <dbReference type="Proteomes" id="UP000239590"/>
    </source>
</evidence>
<dbReference type="EMBL" id="PTRA01000003">
    <property type="protein sequence ID" value="PQA56242.1"/>
    <property type="molecule type" value="Genomic_DNA"/>
</dbReference>
<dbReference type="GO" id="GO:0016779">
    <property type="term" value="F:nucleotidyltransferase activity"/>
    <property type="evidence" value="ECO:0007669"/>
    <property type="project" value="UniProtKB-KW"/>
</dbReference>
<keyword evidence="3" id="KW-0808">Transferase</keyword>
<dbReference type="GO" id="GO:0006352">
    <property type="term" value="P:DNA-templated transcription initiation"/>
    <property type="evidence" value="ECO:0007669"/>
    <property type="project" value="InterPro"/>
</dbReference>
<keyword evidence="7" id="KW-0238">DNA-binding</keyword>
<dbReference type="InterPro" id="IPR007046">
    <property type="entry name" value="RNA_pol_sigma_54_core-bd"/>
</dbReference>
<dbReference type="InterPro" id="IPR007634">
    <property type="entry name" value="RNA_pol_sigma_54_DNA-bd"/>
</dbReference>
<dbReference type="InterPro" id="IPR038709">
    <property type="entry name" value="RpoN_core-bd_sf"/>
</dbReference>
<evidence type="ECO:0000313" key="12">
    <source>
        <dbReference type="EMBL" id="PQA56242.1"/>
    </source>
</evidence>
<dbReference type="PROSITE" id="PS00718">
    <property type="entry name" value="SIGMA54_2"/>
    <property type="match status" value="1"/>
</dbReference>
<dbReference type="Pfam" id="PF04963">
    <property type="entry name" value="Sigma54_CBD"/>
    <property type="match status" value="1"/>
</dbReference>
<dbReference type="GO" id="GO:0000428">
    <property type="term" value="C:DNA-directed RNA polymerase complex"/>
    <property type="evidence" value="ECO:0007669"/>
    <property type="project" value="UniProtKB-KW"/>
</dbReference>